<dbReference type="OrthoDB" id="3258408at2759"/>
<organism evidence="7 8">
    <name type="scientific">Sparassis crispa</name>
    <dbReference type="NCBI Taxonomy" id="139825"/>
    <lineage>
        <taxon>Eukaryota</taxon>
        <taxon>Fungi</taxon>
        <taxon>Dikarya</taxon>
        <taxon>Basidiomycota</taxon>
        <taxon>Agaricomycotina</taxon>
        <taxon>Agaricomycetes</taxon>
        <taxon>Polyporales</taxon>
        <taxon>Sparassidaceae</taxon>
        <taxon>Sparassis</taxon>
    </lineage>
</organism>
<sequence>MSFQHFRLQPLAPQPQPVGVNVANIPAGPSSLVQTFGARPDETNLQAQADLQKKGPYGSGDADDGYTLRFESMAAFQEWRAHEEEEKMIEFVKGDTHGSKAVPPRFKDHTKLVCARHSRSGRKKYVKKFPDRVRKVPSRKLDGVGCPASISFKTYFDTEEIRACYVSEHSHEIGLGNFPFTKRGRKAQAEQNAHTTRARNGTADDSNASSTSPMSAISPGTATAIAGPLSAPSQSQLPLRPPAQGAPQTFQSAISMLAPLPQVQPLQASMDLSQDRWDRMSVLFGSIREHARTFEYPSPSIAALESVLIRLYLESPVVGMASAGPLDGMDGIAVNGNSIHRRNHKERSQLSHRARFGILEKHKDYVLRARDYHSKQDRLNLLKRKAADRNKDEFYFAMTRQKTDRGVHVQERGNQVLPVDIVKVLKTQDENYLRTMRTAGLKKIDKLKSQLSVLAELIKSNASGSDDQLSGEEMDVLREAGIIAAPSTRRQRKSRSGTANHVVFAEDEAEARQYADASRQASLPQDNNATDETQKDVVDLGWKIPEVTNKSKKPRSKSSSEDNALSGEVDEKERQEAANLDWFETGSYATRRGS</sequence>
<gene>
    <name evidence="7" type="ORF">SCP_0105470</name>
</gene>
<dbReference type="PANTHER" id="PTHR12838">
    <property type="entry name" value="U3 SMALL NUCLEOLAR RNA-ASSOCIATED PROTEIN 11"/>
    <property type="match status" value="1"/>
</dbReference>
<keyword evidence="4" id="KW-0698">rRNA processing</keyword>
<evidence type="ECO:0000313" key="8">
    <source>
        <dbReference type="Proteomes" id="UP000287166"/>
    </source>
</evidence>
<dbReference type="PANTHER" id="PTHR12838:SF0">
    <property type="entry name" value="U3 SMALL NUCLEOLAR RNA-ASSOCIATED PROTEIN 11-RELATED"/>
    <property type="match status" value="1"/>
</dbReference>
<dbReference type="GO" id="GO:0006364">
    <property type="term" value="P:rRNA processing"/>
    <property type="evidence" value="ECO:0007669"/>
    <property type="project" value="UniProtKB-KW"/>
</dbReference>
<comment type="subcellular location">
    <subcellularLocation>
        <location evidence="2">Nucleus</location>
        <location evidence="2">Nucleolus</location>
    </subcellularLocation>
</comment>
<comment type="caution">
    <text evidence="7">The sequence shown here is derived from an EMBL/GenBank/DDBJ whole genome shotgun (WGS) entry which is preliminary data.</text>
</comment>
<reference evidence="7 8" key="1">
    <citation type="journal article" date="2018" name="Sci. Rep.">
        <title>Genome sequence of the cauliflower mushroom Sparassis crispa (Hanabiratake) and its association with beneficial usage.</title>
        <authorList>
            <person name="Kiyama R."/>
            <person name="Furutani Y."/>
            <person name="Kawaguchi K."/>
            <person name="Nakanishi T."/>
        </authorList>
    </citation>
    <scope>NUCLEOTIDE SEQUENCE [LARGE SCALE GENOMIC DNA]</scope>
</reference>
<dbReference type="InterPro" id="IPR007144">
    <property type="entry name" value="SSU_processome_Utp11"/>
</dbReference>
<evidence type="ECO:0000256" key="6">
    <source>
        <dbReference type="SAM" id="MobiDB-lite"/>
    </source>
</evidence>
<feature type="region of interest" description="Disordered" evidence="6">
    <location>
        <begin position="487"/>
        <end position="594"/>
    </location>
</feature>
<keyword evidence="5" id="KW-0539">Nucleus</keyword>
<dbReference type="AlphaFoldDB" id="A0A401G675"/>
<dbReference type="Proteomes" id="UP000287166">
    <property type="component" value="Unassembled WGS sequence"/>
</dbReference>
<name>A0A401G675_9APHY</name>
<dbReference type="InParanoid" id="A0A401G675"/>
<dbReference type="RefSeq" id="XP_027608579.1">
    <property type="nucleotide sequence ID" value="XM_027752778.1"/>
</dbReference>
<feature type="compositionally biased region" description="Polar residues" evidence="6">
    <location>
        <begin position="519"/>
        <end position="531"/>
    </location>
</feature>
<evidence type="ECO:0000256" key="2">
    <source>
        <dbReference type="ARBA" id="ARBA00004604"/>
    </source>
</evidence>
<evidence type="ECO:0000313" key="7">
    <source>
        <dbReference type="EMBL" id="GBE77666.1"/>
    </source>
</evidence>
<comment type="function">
    <text evidence="1">Involved in nucleolar processing of pre-18S ribosomal RNA.</text>
</comment>
<evidence type="ECO:0000256" key="4">
    <source>
        <dbReference type="ARBA" id="ARBA00022552"/>
    </source>
</evidence>
<evidence type="ECO:0000256" key="5">
    <source>
        <dbReference type="ARBA" id="ARBA00023242"/>
    </source>
</evidence>
<accession>A0A401G675</accession>
<dbReference type="Pfam" id="PF03998">
    <property type="entry name" value="Utp11"/>
    <property type="match status" value="1"/>
</dbReference>
<keyword evidence="8" id="KW-1185">Reference proteome</keyword>
<dbReference type="EMBL" id="BFAD01000001">
    <property type="protein sequence ID" value="GBE77666.1"/>
    <property type="molecule type" value="Genomic_DNA"/>
</dbReference>
<proteinExistence type="inferred from homology"/>
<dbReference type="GO" id="GO:0032040">
    <property type="term" value="C:small-subunit processome"/>
    <property type="evidence" value="ECO:0007669"/>
    <property type="project" value="InterPro"/>
</dbReference>
<feature type="compositionally biased region" description="Polar residues" evidence="6">
    <location>
        <begin position="189"/>
        <end position="221"/>
    </location>
</feature>
<dbReference type="STRING" id="139825.A0A401G675"/>
<comment type="similarity">
    <text evidence="3">Belongs to the UTP11 family.</text>
</comment>
<protein>
    <submittedName>
        <fullName evidence="7">Uncharacterized protein</fullName>
    </submittedName>
</protein>
<feature type="region of interest" description="Disordered" evidence="6">
    <location>
        <begin position="178"/>
        <end position="248"/>
    </location>
</feature>
<dbReference type="GeneID" id="38774583"/>
<evidence type="ECO:0000256" key="1">
    <source>
        <dbReference type="ARBA" id="ARBA00004099"/>
    </source>
</evidence>
<evidence type="ECO:0000256" key="3">
    <source>
        <dbReference type="ARBA" id="ARBA00008105"/>
    </source>
</evidence>